<evidence type="ECO:0000256" key="6">
    <source>
        <dbReference type="SAM" id="Phobius"/>
    </source>
</evidence>
<dbReference type="OrthoDB" id="1269247at2"/>
<dbReference type="SUPFAM" id="SSF48452">
    <property type="entry name" value="TPR-like"/>
    <property type="match status" value="2"/>
</dbReference>
<keyword evidence="4" id="KW-0802">TPR repeat</keyword>
<dbReference type="InterPro" id="IPR036097">
    <property type="entry name" value="HisK_dim/P_sf"/>
</dbReference>
<keyword evidence="8" id="KW-0808">Transferase</keyword>
<feature type="transmembrane region" description="Helical" evidence="6">
    <location>
        <begin position="36"/>
        <end position="54"/>
    </location>
</feature>
<dbReference type="SMART" id="SM00028">
    <property type="entry name" value="TPR"/>
    <property type="match status" value="6"/>
</dbReference>
<dbReference type="InterPro" id="IPR019734">
    <property type="entry name" value="TPR_rpt"/>
</dbReference>
<keyword evidence="9" id="KW-1185">Reference proteome</keyword>
<protein>
    <recommendedName>
        <fullName evidence="2">histidine kinase</fullName>
        <ecNumber evidence="2">2.7.13.3</ecNumber>
    </recommendedName>
</protein>
<keyword evidence="6" id="KW-0472">Membrane</keyword>
<dbReference type="GO" id="GO:0000155">
    <property type="term" value="F:phosphorelay sensor kinase activity"/>
    <property type="evidence" value="ECO:0007669"/>
    <property type="project" value="InterPro"/>
</dbReference>
<dbReference type="Gene3D" id="1.10.287.130">
    <property type="match status" value="1"/>
</dbReference>
<evidence type="ECO:0000313" key="9">
    <source>
        <dbReference type="Proteomes" id="UP000292209"/>
    </source>
</evidence>
<dbReference type="SUPFAM" id="SSF55874">
    <property type="entry name" value="ATPase domain of HSP90 chaperone/DNA topoisomerase II/histidine kinase"/>
    <property type="match status" value="1"/>
</dbReference>
<accession>A0A4Q7PBE8</accession>
<proteinExistence type="predicted"/>
<dbReference type="InterPro" id="IPR011990">
    <property type="entry name" value="TPR-like_helical_dom_sf"/>
</dbReference>
<dbReference type="PROSITE" id="PS50005">
    <property type="entry name" value="TPR"/>
    <property type="match status" value="1"/>
</dbReference>
<dbReference type="EMBL" id="SGXG01000001">
    <property type="protein sequence ID" value="RZS97317.1"/>
    <property type="molecule type" value="Genomic_DNA"/>
</dbReference>
<dbReference type="Proteomes" id="UP000292209">
    <property type="component" value="Unassembled WGS sequence"/>
</dbReference>
<feature type="repeat" description="TPR" evidence="4">
    <location>
        <begin position="155"/>
        <end position="188"/>
    </location>
</feature>
<dbReference type="Gene3D" id="1.25.40.10">
    <property type="entry name" value="Tetratricopeptide repeat domain"/>
    <property type="match status" value="2"/>
</dbReference>
<dbReference type="PROSITE" id="PS50293">
    <property type="entry name" value="TPR_REGION"/>
    <property type="match status" value="1"/>
</dbReference>
<organism evidence="8 9">
    <name type="scientific">Cecembia calidifontis</name>
    <dbReference type="NCBI Taxonomy" id="1187080"/>
    <lineage>
        <taxon>Bacteria</taxon>
        <taxon>Pseudomonadati</taxon>
        <taxon>Bacteroidota</taxon>
        <taxon>Cytophagia</taxon>
        <taxon>Cytophagales</taxon>
        <taxon>Cyclobacteriaceae</taxon>
        <taxon>Cecembia</taxon>
    </lineage>
</organism>
<evidence type="ECO:0000256" key="4">
    <source>
        <dbReference type="PROSITE-ProRule" id="PRU00339"/>
    </source>
</evidence>
<comment type="caution">
    <text evidence="8">The sequence shown here is derived from an EMBL/GenBank/DDBJ whole genome shotgun (WGS) entry which is preliminary data.</text>
</comment>
<evidence type="ECO:0000256" key="2">
    <source>
        <dbReference type="ARBA" id="ARBA00012438"/>
    </source>
</evidence>
<reference evidence="8 9" key="1">
    <citation type="submission" date="2019-02" db="EMBL/GenBank/DDBJ databases">
        <title>Genomic Encyclopedia of Archaeal and Bacterial Type Strains, Phase II (KMG-II): from individual species to whole genera.</title>
        <authorList>
            <person name="Goeker M."/>
        </authorList>
    </citation>
    <scope>NUCLEOTIDE SEQUENCE [LARGE SCALE GENOMIC DNA]</scope>
    <source>
        <strain evidence="8 9">DSM 21411</strain>
    </source>
</reference>
<evidence type="ECO:0000259" key="7">
    <source>
        <dbReference type="PROSITE" id="PS50109"/>
    </source>
</evidence>
<feature type="transmembrane region" description="Helical" evidence="6">
    <location>
        <begin position="396"/>
        <end position="414"/>
    </location>
</feature>
<keyword evidence="5" id="KW-0175">Coiled coil</keyword>
<feature type="coiled-coil region" evidence="5">
    <location>
        <begin position="422"/>
        <end position="456"/>
    </location>
</feature>
<dbReference type="PRINTS" id="PR00344">
    <property type="entry name" value="BCTRLSENSOR"/>
</dbReference>
<dbReference type="SUPFAM" id="SSF47384">
    <property type="entry name" value="Homodimeric domain of signal transducing histidine kinase"/>
    <property type="match status" value="1"/>
</dbReference>
<sequence>MAFLFIYSQLNTYNSALKVIDTYCQSIKFAHLYVGGYSYLFFLFCFYLSQLALAQSGLELDSLKFQLDDSTKKSKLDVLNRLSFLLREQNITESFEYANLAEKLSVSANDSLNLGRAKSNLGWIFYRTGVWDKAFRYSRDAFLISYKIKDKQGLAMSLNNLGVIYYKQKNYREAIKKFKEAYSIGFEIEDPYVIVRSFNNLALNFLATSELDSAYEYAYRALEINNQYNSIYFNSFIYRVIGDIQTARGQFEDALATYDFAFLTDSHHQLESFEASILNRKGNVLRLLGLYENAAELLERSKEISLAKSYQDELVSSYKYLALTYEALGKLDLAFQNQMAYNRLSELLEEKVNKDRLALISAMFEVEKTDGELRYLRAENDYKELQIKSFKTYNNIYIFGTLILGGLFLWLFVLHRKTRAINLALVENQNKVNQQKEELEKQSQDLERSNNLKNRLFSILGHDLKAPVAQLQGVLGLMNDNNLSREEFNEISYVLKRNVDGLFVTLDNILSWSRAQMDGFKLHLRPTSCLSTINQCIELLQQHADGKGLSFHVNVDKDTKIWVDHDLFQIILRNLLSNAIKYSKKNSFIDIFTFEDKENVIIKVKDYGMGMSKNMLHQIRTQKFSLLESSKGTDNERGTGLGVNLCKEFTSMMGGTIYFESERNIGTTVTLRFRKVLLVEGSPELHPQKYLV</sequence>
<keyword evidence="3" id="KW-0597">Phosphoprotein</keyword>
<evidence type="ECO:0000256" key="1">
    <source>
        <dbReference type="ARBA" id="ARBA00000085"/>
    </source>
</evidence>
<keyword evidence="6" id="KW-1133">Transmembrane helix</keyword>
<evidence type="ECO:0000313" key="8">
    <source>
        <dbReference type="EMBL" id="RZS97317.1"/>
    </source>
</evidence>
<dbReference type="Pfam" id="PF02518">
    <property type="entry name" value="HATPase_c"/>
    <property type="match status" value="1"/>
</dbReference>
<dbReference type="PROSITE" id="PS50109">
    <property type="entry name" value="HIS_KIN"/>
    <property type="match status" value="1"/>
</dbReference>
<dbReference type="InterPro" id="IPR036890">
    <property type="entry name" value="HATPase_C_sf"/>
</dbReference>
<dbReference type="PANTHER" id="PTHR43547:SF2">
    <property type="entry name" value="HYBRID SIGNAL TRANSDUCTION HISTIDINE KINASE C"/>
    <property type="match status" value="1"/>
</dbReference>
<keyword evidence="8" id="KW-0418">Kinase</keyword>
<dbReference type="PANTHER" id="PTHR43547">
    <property type="entry name" value="TWO-COMPONENT HISTIDINE KINASE"/>
    <property type="match status" value="1"/>
</dbReference>
<dbReference type="InterPro" id="IPR004358">
    <property type="entry name" value="Sig_transdc_His_kin-like_C"/>
</dbReference>
<dbReference type="EC" id="2.7.13.3" evidence="2"/>
<dbReference type="InterPro" id="IPR003594">
    <property type="entry name" value="HATPase_dom"/>
</dbReference>
<dbReference type="Pfam" id="PF13424">
    <property type="entry name" value="TPR_12"/>
    <property type="match status" value="1"/>
</dbReference>
<dbReference type="Gene3D" id="3.30.565.10">
    <property type="entry name" value="Histidine kinase-like ATPase, C-terminal domain"/>
    <property type="match status" value="1"/>
</dbReference>
<dbReference type="AlphaFoldDB" id="A0A4Q7PBE8"/>
<name>A0A4Q7PBE8_9BACT</name>
<gene>
    <name evidence="8" type="ORF">BC751_2923</name>
</gene>
<feature type="domain" description="Histidine kinase" evidence="7">
    <location>
        <begin position="459"/>
        <end position="677"/>
    </location>
</feature>
<comment type="catalytic activity">
    <reaction evidence="1">
        <text>ATP + protein L-histidine = ADP + protein N-phospho-L-histidine.</text>
        <dbReference type="EC" id="2.7.13.3"/>
    </reaction>
</comment>
<dbReference type="InterPro" id="IPR005467">
    <property type="entry name" value="His_kinase_dom"/>
</dbReference>
<dbReference type="SMART" id="SM00387">
    <property type="entry name" value="HATPase_c"/>
    <property type="match status" value="1"/>
</dbReference>
<evidence type="ECO:0000256" key="3">
    <source>
        <dbReference type="ARBA" id="ARBA00022553"/>
    </source>
</evidence>
<evidence type="ECO:0000256" key="5">
    <source>
        <dbReference type="SAM" id="Coils"/>
    </source>
</evidence>
<keyword evidence="6" id="KW-0812">Transmembrane</keyword>